<feature type="domain" description="HTH deoR-type" evidence="4">
    <location>
        <begin position="12"/>
        <end position="67"/>
    </location>
</feature>
<keyword evidence="2" id="KW-0805">Transcription regulation</keyword>
<dbReference type="SMART" id="SM00420">
    <property type="entry name" value="HTH_DEOR"/>
    <property type="match status" value="1"/>
</dbReference>
<dbReference type="PANTHER" id="PTHR30363:SF4">
    <property type="entry name" value="GLYCEROL-3-PHOSPHATE REGULON REPRESSOR"/>
    <property type="match status" value="1"/>
</dbReference>
<dbReference type="Proteomes" id="UP000617634">
    <property type="component" value="Unassembled WGS sequence"/>
</dbReference>
<keyword evidence="1" id="KW-0678">Repressor</keyword>
<evidence type="ECO:0000313" key="6">
    <source>
        <dbReference type="Proteomes" id="UP000617634"/>
    </source>
</evidence>
<dbReference type="InterPro" id="IPR037171">
    <property type="entry name" value="NagB/RpiA_transferase-like"/>
</dbReference>
<accession>A0A931H9Q2</accession>
<protein>
    <submittedName>
        <fullName evidence="5">DeoR/GlpR transcriptional regulator</fullName>
    </submittedName>
</protein>
<dbReference type="PANTHER" id="PTHR30363">
    <property type="entry name" value="HTH-TYPE TRANSCRIPTIONAL REGULATOR SRLR-RELATED"/>
    <property type="match status" value="1"/>
</dbReference>
<dbReference type="InterPro" id="IPR036390">
    <property type="entry name" value="WH_DNA-bd_sf"/>
</dbReference>
<evidence type="ECO:0000256" key="2">
    <source>
        <dbReference type="ARBA" id="ARBA00023015"/>
    </source>
</evidence>
<dbReference type="InterPro" id="IPR036388">
    <property type="entry name" value="WH-like_DNA-bd_sf"/>
</dbReference>
<dbReference type="PROSITE" id="PS51000">
    <property type="entry name" value="HTH_DEOR_2"/>
    <property type="match status" value="1"/>
</dbReference>
<dbReference type="Pfam" id="PF00455">
    <property type="entry name" value="DeoRC"/>
    <property type="match status" value="1"/>
</dbReference>
<name>A0A931H9Q2_9SPHN</name>
<dbReference type="InterPro" id="IPR014036">
    <property type="entry name" value="DeoR-like_C"/>
</dbReference>
<evidence type="ECO:0000313" key="5">
    <source>
        <dbReference type="EMBL" id="MBH0111946.1"/>
    </source>
</evidence>
<gene>
    <name evidence="5" type="ORF">I5E68_03135</name>
</gene>
<keyword evidence="3" id="KW-0804">Transcription</keyword>
<dbReference type="GO" id="GO:0003700">
    <property type="term" value="F:DNA-binding transcription factor activity"/>
    <property type="evidence" value="ECO:0007669"/>
    <property type="project" value="InterPro"/>
</dbReference>
<dbReference type="InterPro" id="IPR050313">
    <property type="entry name" value="Carb_Metab_HTH_regulators"/>
</dbReference>
<comment type="caution">
    <text evidence="5">The sequence shown here is derived from an EMBL/GenBank/DDBJ whole genome shotgun (WGS) entry which is preliminary data.</text>
</comment>
<dbReference type="PRINTS" id="PR00037">
    <property type="entry name" value="HTHLACR"/>
</dbReference>
<evidence type="ECO:0000256" key="3">
    <source>
        <dbReference type="ARBA" id="ARBA00023163"/>
    </source>
</evidence>
<dbReference type="Pfam" id="PF08220">
    <property type="entry name" value="HTH_DeoR"/>
    <property type="match status" value="1"/>
</dbReference>
<dbReference type="SUPFAM" id="SSF100950">
    <property type="entry name" value="NagB/RpiA/CoA transferase-like"/>
    <property type="match status" value="1"/>
</dbReference>
<dbReference type="SMART" id="SM01134">
    <property type="entry name" value="DeoRC"/>
    <property type="match status" value="1"/>
</dbReference>
<reference evidence="5" key="1">
    <citation type="submission" date="2020-11" db="EMBL/GenBank/DDBJ databases">
        <title>Novosphingobium aureum sp. nov., a marine bacterium isolated from sediment of a salt flat.</title>
        <authorList>
            <person name="Yoo Y."/>
            <person name="Kim J.-J."/>
        </authorList>
    </citation>
    <scope>NUCLEOTIDE SEQUENCE</scope>
    <source>
        <strain evidence="5">YJ-S2-02</strain>
    </source>
</reference>
<dbReference type="InterPro" id="IPR001034">
    <property type="entry name" value="DeoR_HTH"/>
</dbReference>
<dbReference type="Gene3D" id="1.10.10.10">
    <property type="entry name" value="Winged helix-like DNA-binding domain superfamily/Winged helix DNA-binding domain"/>
    <property type="match status" value="1"/>
</dbReference>
<evidence type="ECO:0000259" key="4">
    <source>
        <dbReference type="PROSITE" id="PS51000"/>
    </source>
</evidence>
<dbReference type="EMBL" id="JADZGI010000001">
    <property type="protein sequence ID" value="MBH0111946.1"/>
    <property type="molecule type" value="Genomic_DNA"/>
</dbReference>
<dbReference type="SUPFAM" id="SSF46785">
    <property type="entry name" value="Winged helix' DNA-binding domain"/>
    <property type="match status" value="1"/>
</dbReference>
<keyword evidence="6" id="KW-1185">Reference proteome</keyword>
<dbReference type="RefSeq" id="WP_197160686.1">
    <property type="nucleotide sequence ID" value="NZ_JADZGI010000001.1"/>
</dbReference>
<proteinExistence type="predicted"/>
<dbReference type="AlphaFoldDB" id="A0A931H9Q2"/>
<sequence length="282" mass="29832">MYDTSAESSDVVARRRETILQIARGTGSVEVDDLAERLGVTPQTIRKDLNALARQSLLSRVHGGALLTSGVDNLAYDTRRNVASDAKARIGAAAAALIPDGASLFINIGTTTEAVAANFAHHRNLMVISNNLNVIDTLSTHKAMDLVCVGGTVRTGDRAVVGSLAMRFIENFRVDYALIGISALDGDGSLLDFAIDEVEVSQTIIRNARKVILVADSTKVGRSAPVRVCGMEAIDFFVCDRIEDPALRAACERNGVNLVETRPDALSSAQAGADAGASLPAR</sequence>
<dbReference type="Gene3D" id="3.30.750.70">
    <property type="entry name" value="4-hydroxybutyrate coenzyme like domains"/>
    <property type="match status" value="1"/>
</dbReference>
<organism evidence="5 6">
    <name type="scientific">Novosphingobium aureum</name>
    <dbReference type="NCBI Taxonomy" id="2792964"/>
    <lineage>
        <taxon>Bacteria</taxon>
        <taxon>Pseudomonadati</taxon>
        <taxon>Pseudomonadota</taxon>
        <taxon>Alphaproteobacteria</taxon>
        <taxon>Sphingomonadales</taxon>
        <taxon>Sphingomonadaceae</taxon>
        <taxon>Novosphingobium</taxon>
    </lineage>
</organism>
<evidence type="ECO:0000256" key="1">
    <source>
        <dbReference type="ARBA" id="ARBA00022491"/>
    </source>
</evidence>